<evidence type="ECO:0000313" key="5">
    <source>
        <dbReference type="EMBL" id="MBB2184222.1"/>
    </source>
</evidence>
<dbReference type="PRINTS" id="PR00793">
    <property type="entry name" value="PROAMNOPTASE"/>
</dbReference>
<dbReference type="PANTHER" id="PTHR43798:SF33">
    <property type="entry name" value="HYDROLASE, PUTATIVE (AFU_ORTHOLOGUE AFUA_2G14860)-RELATED"/>
    <property type="match status" value="1"/>
</dbReference>
<comment type="similarity">
    <text evidence="1">Belongs to the peptidase S33 family.</text>
</comment>
<gene>
    <name evidence="5" type="ORF">H0486_15185</name>
</gene>
<dbReference type="Pfam" id="PF00561">
    <property type="entry name" value="Abhydrolase_1"/>
    <property type="match status" value="1"/>
</dbReference>
<dbReference type="InterPro" id="IPR029058">
    <property type="entry name" value="AB_hydrolase_fold"/>
</dbReference>
<dbReference type="PANTHER" id="PTHR43798">
    <property type="entry name" value="MONOACYLGLYCEROL LIPASE"/>
    <property type="match status" value="1"/>
</dbReference>
<dbReference type="EMBL" id="JACEGA010000001">
    <property type="protein sequence ID" value="MBB2184222.1"/>
    <property type="molecule type" value="Genomic_DNA"/>
</dbReference>
<dbReference type="InterPro" id="IPR050266">
    <property type="entry name" value="AB_hydrolase_sf"/>
</dbReference>
<evidence type="ECO:0000256" key="1">
    <source>
        <dbReference type="ARBA" id="ARBA00010088"/>
    </source>
</evidence>
<dbReference type="GO" id="GO:0006508">
    <property type="term" value="P:proteolysis"/>
    <property type="evidence" value="ECO:0007669"/>
    <property type="project" value="InterPro"/>
</dbReference>
<organism evidence="5 6">
    <name type="scientific">Variimorphobacter saccharofermentans</name>
    <dbReference type="NCBI Taxonomy" id="2755051"/>
    <lineage>
        <taxon>Bacteria</taxon>
        <taxon>Bacillati</taxon>
        <taxon>Bacillota</taxon>
        <taxon>Clostridia</taxon>
        <taxon>Lachnospirales</taxon>
        <taxon>Lachnospiraceae</taxon>
        <taxon>Variimorphobacter</taxon>
    </lineage>
</organism>
<comment type="caution">
    <text evidence="5">The sequence shown here is derived from an EMBL/GenBank/DDBJ whole genome shotgun (WGS) entry which is preliminary data.</text>
</comment>
<reference evidence="5 6" key="1">
    <citation type="submission" date="2020-07" db="EMBL/GenBank/DDBJ databases">
        <title>Characterization and genome sequencing of isolate MD1, a novel member within the family Lachnospiraceae.</title>
        <authorList>
            <person name="Rettenmaier R."/>
            <person name="Di Bello L."/>
            <person name="Zinser C."/>
            <person name="Scheitz K."/>
            <person name="Liebl W."/>
            <person name="Zverlov V."/>
        </authorList>
    </citation>
    <scope>NUCLEOTIDE SEQUENCE [LARGE SCALE GENOMIC DNA]</scope>
    <source>
        <strain evidence="5 6">MD1</strain>
    </source>
</reference>
<proteinExistence type="inferred from homology"/>
<keyword evidence="2 5" id="KW-0378">Hydrolase</keyword>
<keyword evidence="3" id="KW-0812">Transmembrane</keyword>
<evidence type="ECO:0000313" key="6">
    <source>
        <dbReference type="Proteomes" id="UP000574276"/>
    </source>
</evidence>
<keyword evidence="3" id="KW-0472">Membrane</keyword>
<protein>
    <submittedName>
        <fullName evidence="5">Alpha/beta hydrolase</fullName>
    </submittedName>
</protein>
<dbReference type="AlphaFoldDB" id="A0A839K4V6"/>
<dbReference type="RefSeq" id="WP_228353813.1">
    <property type="nucleotide sequence ID" value="NZ_JACEGA010000001.1"/>
</dbReference>
<feature type="domain" description="AB hydrolase-1" evidence="4">
    <location>
        <begin position="112"/>
        <end position="229"/>
    </location>
</feature>
<dbReference type="GO" id="GO:0004177">
    <property type="term" value="F:aminopeptidase activity"/>
    <property type="evidence" value="ECO:0007669"/>
    <property type="project" value="UniProtKB-EC"/>
</dbReference>
<dbReference type="Gene3D" id="3.40.50.1820">
    <property type="entry name" value="alpha/beta hydrolase"/>
    <property type="match status" value="1"/>
</dbReference>
<feature type="transmembrane region" description="Helical" evidence="3">
    <location>
        <begin position="6"/>
        <end position="30"/>
    </location>
</feature>
<sequence>MSKIIIMLIMIVCFVLSLVVVFVNGIRCGVSCLQHRDSFLRIQALKKSGIAFLVVLILIFIVTWISQLAVYTPKIKGNDGKVLEGSIAELRKLTVNGHKEWISIRGKDKTAPVLLFLAGGPGGTQMAATRHELAALEEHFVVVNWDQPGSGKSYRCMKRSDITVQTYINDGVALTEYLLEQFGQSKIYLMGESWGSALGIFLISKKPEYYAGFIGTGQMVDFEETERMDYNKALEIASERKDQKTIDKLKKQGEPLYYSGNIAMQSATYLNYLSAYMGTDPNITNGGYNTFRDMFSSEYGMMDSVNYLLGIMNTFNAVYPQLYEMDLRDQYVRVDVPVYFFLGRHDINAPISIAEDYYDRLEASKKELIWFEHSGHSPWLNETDSFIKETVRVFLD</sequence>
<dbReference type="SUPFAM" id="SSF53474">
    <property type="entry name" value="alpha/beta-Hydrolases"/>
    <property type="match status" value="1"/>
</dbReference>
<keyword evidence="3" id="KW-1133">Transmembrane helix</keyword>
<name>A0A839K4V6_9FIRM</name>
<dbReference type="GO" id="GO:0016020">
    <property type="term" value="C:membrane"/>
    <property type="evidence" value="ECO:0007669"/>
    <property type="project" value="TreeGrafter"/>
</dbReference>
<dbReference type="InterPro" id="IPR002410">
    <property type="entry name" value="Peptidase_S33"/>
</dbReference>
<dbReference type="InterPro" id="IPR000073">
    <property type="entry name" value="AB_hydrolase_1"/>
</dbReference>
<evidence type="ECO:0000256" key="3">
    <source>
        <dbReference type="SAM" id="Phobius"/>
    </source>
</evidence>
<evidence type="ECO:0000259" key="4">
    <source>
        <dbReference type="Pfam" id="PF00561"/>
    </source>
</evidence>
<accession>A0A839K4V6</accession>
<dbReference type="Proteomes" id="UP000574276">
    <property type="component" value="Unassembled WGS sequence"/>
</dbReference>
<keyword evidence="6" id="KW-1185">Reference proteome</keyword>
<feature type="transmembrane region" description="Helical" evidence="3">
    <location>
        <begin position="50"/>
        <end position="71"/>
    </location>
</feature>
<evidence type="ECO:0000256" key="2">
    <source>
        <dbReference type="ARBA" id="ARBA00022801"/>
    </source>
</evidence>